<dbReference type="PROSITE" id="PS51170">
    <property type="entry name" value="CW"/>
    <property type="match status" value="2"/>
</dbReference>
<dbReference type="GO" id="GO:0008745">
    <property type="term" value="F:N-acetylmuramoyl-L-alanine amidase activity"/>
    <property type="evidence" value="ECO:0007669"/>
    <property type="project" value="UniProtKB-EC"/>
</dbReference>
<dbReference type="Proteomes" id="UP000190973">
    <property type="component" value="Unassembled WGS sequence"/>
</dbReference>
<name>A0A1S8SBN6_CLOBE</name>
<organism evidence="3">
    <name type="scientific">Clostridium beijerinckii</name>
    <name type="common">Clostridium MP</name>
    <dbReference type="NCBI Taxonomy" id="1520"/>
    <lineage>
        <taxon>Bacteria</taxon>
        <taxon>Bacillati</taxon>
        <taxon>Bacillota</taxon>
        <taxon>Clostridia</taxon>
        <taxon>Eubacteriales</taxon>
        <taxon>Clostridiaceae</taxon>
        <taxon>Clostridium</taxon>
    </lineage>
</organism>
<feature type="repeat" description="Cell wall-binding" evidence="2">
    <location>
        <begin position="47"/>
        <end position="66"/>
    </location>
</feature>
<protein>
    <submittedName>
        <fullName evidence="3">Autolysin</fullName>
        <ecNumber evidence="3">3.5.1.28</ecNumber>
    </submittedName>
</protein>
<feature type="repeat" description="Cell wall-binding" evidence="2">
    <location>
        <begin position="67"/>
        <end position="86"/>
    </location>
</feature>
<keyword evidence="1" id="KW-0677">Repeat</keyword>
<evidence type="ECO:0000256" key="2">
    <source>
        <dbReference type="PROSITE-ProRule" id="PRU00591"/>
    </source>
</evidence>
<accession>A0A1S8SBN6</accession>
<reference evidence="3" key="1">
    <citation type="submission" date="2016-05" db="EMBL/GenBank/DDBJ databases">
        <title>Microbial solvent formation.</title>
        <authorList>
            <person name="Poehlein A."/>
            <person name="Montoya Solano J.D."/>
            <person name="Flitsch S."/>
            <person name="Krabben P."/>
            <person name="Duerre P."/>
            <person name="Daniel R."/>
        </authorList>
    </citation>
    <scope>NUCLEOTIDE SEQUENCE [LARGE SCALE GENOMIC DNA]</scope>
    <source>
        <strain evidence="3">DSM 53</strain>
    </source>
</reference>
<dbReference type="SUPFAM" id="SSF69360">
    <property type="entry name" value="Cell wall binding repeat"/>
    <property type="match status" value="1"/>
</dbReference>
<gene>
    <name evidence="3" type="primary">lytA_4</name>
    <name evidence="3" type="ORF">CLBCK_15330</name>
</gene>
<proteinExistence type="predicted"/>
<dbReference type="EC" id="3.5.1.28" evidence="3"/>
<evidence type="ECO:0000313" key="3">
    <source>
        <dbReference type="EMBL" id="OOM62764.1"/>
    </source>
</evidence>
<dbReference type="RefSeq" id="WP_077838213.1">
    <property type="nucleotide sequence ID" value="NZ_JABTAE010000001.1"/>
</dbReference>
<sequence>MKEQYLKRLVAIGLISTSVLAVAPIKAFAAWKQDNVGWWYSEGNEYATGWRSINGEWYYFDGNGYMKTGWVQYQGKWYYLYSSGAMAKSTTIEGYSVDSNGAWIQKNDGATGNTAATISANSDSKINTSTNADSESQKINGITGIKFDDITKIVFYDGRGGKSITIDDKEKVKEFMGYLDGYTIKKATNVEASDGYIHSAHFYINDKDVMDITFVNPLIINNNYYNVINGELDTDKIDKYLKSIDSSYVTTSEWNNTYKNQ</sequence>
<keyword evidence="3" id="KW-0378">Hydrolase</keyword>
<evidence type="ECO:0000256" key="1">
    <source>
        <dbReference type="ARBA" id="ARBA00022737"/>
    </source>
</evidence>
<dbReference type="AlphaFoldDB" id="A0A1S8SBN6"/>
<dbReference type="EMBL" id="LZZI01000019">
    <property type="protein sequence ID" value="OOM62764.1"/>
    <property type="molecule type" value="Genomic_DNA"/>
</dbReference>
<dbReference type="Pfam" id="PF19127">
    <property type="entry name" value="Choline_bind_3"/>
    <property type="match status" value="1"/>
</dbReference>
<dbReference type="Gene3D" id="2.10.270.10">
    <property type="entry name" value="Cholin Binding"/>
    <property type="match status" value="1"/>
</dbReference>
<dbReference type="InterPro" id="IPR018337">
    <property type="entry name" value="Cell_wall/Cho-bd_repeat"/>
</dbReference>
<comment type="caution">
    <text evidence="3">The sequence shown here is derived from an EMBL/GenBank/DDBJ whole genome shotgun (WGS) entry which is preliminary data.</text>
</comment>